<name>A0A0F0GMG4_LENAE</name>
<dbReference type="EMBL" id="JYJG01000340">
    <property type="protein sequence ID" value="KJK42603.1"/>
    <property type="molecule type" value="Genomic_DNA"/>
</dbReference>
<evidence type="ECO:0000313" key="1">
    <source>
        <dbReference type="EMBL" id="KJK42603.1"/>
    </source>
</evidence>
<dbReference type="AlphaFoldDB" id="A0A0F0GMG4"/>
<accession>A0A0F0GMG4</accession>
<protein>
    <submittedName>
        <fullName evidence="1">Short-chain dehydrogenase</fullName>
    </submittedName>
</protein>
<organism evidence="1 2">
    <name type="scientific">Lentzea aerocolonigenes</name>
    <name type="common">Lechevalieria aerocolonigenes</name>
    <name type="synonym">Saccharothrix aerocolonigenes</name>
    <dbReference type="NCBI Taxonomy" id="68170"/>
    <lineage>
        <taxon>Bacteria</taxon>
        <taxon>Bacillati</taxon>
        <taxon>Actinomycetota</taxon>
        <taxon>Actinomycetes</taxon>
        <taxon>Pseudonocardiales</taxon>
        <taxon>Pseudonocardiaceae</taxon>
        <taxon>Lentzea</taxon>
    </lineage>
</organism>
<sequence length="306" mass="33882">MSQRSEPDLSGKVAVVTGATRGAGRAIAIELGAAGATVYAAGRTTRTQQSEVGRAETIEDTADLVTKAGGKGIAVRCDFTSPSDVDNLAKKIGKLDIFVDNAWGGENLVEWGRFWEHDLDRQLHMWRNGVETHLVALHKLMPILIQSDDGLVVEVTDGEDGEAYFVNLTYDAVKNTVRRFGEVLAKDLKDFPNVTALAVTPGFLRSEQMLETFGVTEETWRDAVEKVPDYAISETPHYLGRGIAHLAADPNRKRFAGQCLSSWKLKREYDFTDLDGTQPDWGRWWDDVVKPRIAGRTVEADPADYR</sequence>
<reference evidence="1 2" key="1">
    <citation type="submission" date="2015-02" db="EMBL/GenBank/DDBJ databases">
        <authorList>
            <person name="Ju K.-S."/>
            <person name="Doroghazi J.R."/>
            <person name="Metcalf W."/>
        </authorList>
    </citation>
    <scope>NUCLEOTIDE SEQUENCE [LARGE SCALE GENOMIC DNA]</scope>
    <source>
        <strain evidence="1 2">NRRL B-16140</strain>
    </source>
</reference>
<dbReference type="Gene3D" id="3.40.50.720">
    <property type="entry name" value="NAD(P)-binding Rossmann-like Domain"/>
    <property type="match status" value="1"/>
</dbReference>
<dbReference type="STRING" id="68170.GCA_000974445_09399"/>
<dbReference type="RefSeq" id="WP_156213653.1">
    <property type="nucleotide sequence ID" value="NZ_JYJG01000340.1"/>
</dbReference>
<dbReference type="PANTHER" id="PTHR44147:SF2">
    <property type="entry name" value="DEHYDROGENASE_REDUCTASE SDR FAMILY MEMBER 1"/>
    <property type="match status" value="1"/>
</dbReference>
<dbReference type="NCBIfam" id="NF006159">
    <property type="entry name" value="PRK08303.1"/>
    <property type="match status" value="1"/>
</dbReference>
<dbReference type="Proteomes" id="UP000033393">
    <property type="component" value="Unassembled WGS sequence"/>
</dbReference>
<keyword evidence="2" id="KW-1185">Reference proteome</keyword>
<dbReference type="InterPro" id="IPR002347">
    <property type="entry name" value="SDR_fam"/>
</dbReference>
<comment type="caution">
    <text evidence="1">The sequence shown here is derived from an EMBL/GenBank/DDBJ whole genome shotgun (WGS) entry which is preliminary data.</text>
</comment>
<dbReference type="OrthoDB" id="63584at2"/>
<proteinExistence type="predicted"/>
<dbReference type="Pfam" id="PF00106">
    <property type="entry name" value="adh_short"/>
    <property type="match status" value="1"/>
</dbReference>
<dbReference type="PANTHER" id="PTHR44147">
    <property type="entry name" value="DEHYDROGENASE/REDUCTASE SDR FAMILY MEMBER 1"/>
    <property type="match status" value="1"/>
</dbReference>
<dbReference type="PRINTS" id="PR00081">
    <property type="entry name" value="GDHRDH"/>
</dbReference>
<dbReference type="PATRIC" id="fig|68170.10.peg.9454"/>
<dbReference type="SUPFAM" id="SSF51735">
    <property type="entry name" value="NAD(P)-binding Rossmann-fold domains"/>
    <property type="match status" value="1"/>
</dbReference>
<evidence type="ECO:0000313" key="2">
    <source>
        <dbReference type="Proteomes" id="UP000033393"/>
    </source>
</evidence>
<dbReference type="InterPro" id="IPR036291">
    <property type="entry name" value="NAD(P)-bd_dom_sf"/>
</dbReference>
<gene>
    <name evidence="1" type="ORF">UK23_36505</name>
</gene>